<dbReference type="Proteomes" id="UP000428328">
    <property type="component" value="Chromosome"/>
</dbReference>
<dbReference type="KEGG" id="psel:GM415_05585"/>
<proteinExistence type="predicted"/>
<keyword evidence="1" id="KW-0472">Membrane</keyword>
<sequence length="56" mass="6601">MIWIRVKNSEDRMASRLEAIRLKVRRETRRMIYVAGIMIGLMAVIEAGHLYRLLTV</sequence>
<keyword evidence="3" id="KW-1185">Reference proteome</keyword>
<name>A0A6I6JBY9_9BACT</name>
<reference evidence="2 3" key="1">
    <citation type="submission" date="2019-11" db="EMBL/GenBank/DDBJ databases">
        <authorList>
            <person name="Zheng R.K."/>
            <person name="Sun C.M."/>
        </authorList>
    </citation>
    <scope>NUCLEOTIDE SEQUENCE [LARGE SCALE GENOMIC DNA]</scope>
    <source>
        <strain evidence="2 3">SRB007</strain>
    </source>
</reference>
<keyword evidence="1" id="KW-1133">Transmembrane helix</keyword>
<protein>
    <submittedName>
        <fullName evidence="2">Uncharacterized protein</fullName>
    </submittedName>
</protein>
<evidence type="ECO:0000256" key="1">
    <source>
        <dbReference type="SAM" id="Phobius"/>
    </source>
</evidence>
<dbReference type="RefSeq" id="WP_158946836.1">
    <property type="nucleotide sequence ID" value="NZ_CP046400.1"/>
</dbReference>
<organism evidence="2 3">
    <name type="scientific">Pseudodesulfovibrio cashew</name>
    <dbReference type="NCBI Taxonomy" id="2678688"/>
    <lineage>
        <taxon>Bacteria</taxon>
        <taxon>Pseudomonadati</taxon>
        <taxon>Thermodesulfobacteriota</taxon>
        <taxon>Desulfovibrionia</taxon>
        <taxon>Desulfovibrionales</taxon>
        <taxon>Desulfovibrionaceae</taxon>
    </lineage>
</organism>
<dbReference type="AlphaFoldDB" id="A0A6I6JBY9"/>
<gene>
    <name evidence="2" type="ORF">GM415_05585</name>
</gene>
<evidence type="ECO:0000313" key="3">
    <source>
        <dbReference type="Proteomes" id="UP000428328"/>
    </source>
</evidence>
<accession>A0A6I6JBY9</accession>
<feature type="transmembrane region" description="Helical" evidence="1">
    <location>
        <begin position="31"/>
        <end position="51"/>
    </location>
</feature>
<dbReference type="EMBL" id="CP046400">
    <property type="protein sequence ID" value="QGY39611.1"/>
    <property type="molecule type" value="Genomic_DNA"/>
</dbReference>
<evidence type="ECO:0000313" key="2">
    <source>
        <dbReference type="EMBL" id="QGY39611.1"/>
    </source>
</evidence>
<keyword evidence="1" id="KW-0812">Transmembrane</keyword>